<organism evidence="8 9">
    <name type="scientific">Ideonella aquatica</name>
    <dbReference type="NCBI Taxonomy" id="2824119"/>
    <lineage>
        <taxon>Bacteria</taxon>
        <taxon>Pseudomonadati</taxon>
        <taxon>Pseudomonadota</taxon>
        <taxon>Betaproteobacteria</taxon>
        <taxon>Burkholderiales</taxon>
        <taxon>Sphaerotilaceae</taxon>
        <taxon>Ideonella</taxon>
    </lineage>
</organism>
<evidence type="ECO:0000256" key="1">
    <source>
        <dbReference type="ARBA" id="ARBA00022679"/>
    </source>
</evidence>
<dbReference type="Pfam" id="PF00069">
    <property type="entry name" value="Pkinase"/>
    <property type="match status" value="1"/>
</dbReference>
<dbReference type="Pfam" id="PF13424">
    <property type="entry name" value="TPR_12"/>
    <property type="match status" value="1"/>
</dbReference>
<gene>
    <name evidence="8" type="ORF">KAK06_13030</name>
</gene>
<name>A0A940YL56_9BURK</name>
<protein>
    <submittedName>
        <fullName evidence="8">Protein kinase</fullName>
    </submittedName>
</protein>
<proteinExistence type="predicted"/>
<dbReference type="EMBL" id="JAGQDE010000010">
    <property type="protein sequence ID" value="MBQ0959869.1"/>
    <property type="molecule type" value="Genomic_DNA"/>
</dbReference>
<evidence type="ECO:0000256" key="6">
    <source>
        <dbReference type="SAM" id="MobiDB-lite"/>
    </source>
</evidence>
<dbReference type="PANTHER" id="PTHR43289">
    <property type="entry name" value="MITOGEN-ACTIVATED PROTEIN KINASE KINASE KINASE 20-RELATED"/>
    <property type="match status" value="1"/>
</dbReference>
<dbReference type="PROSITE" id="PS50011">
    <property type="entry name" value="PROTEIN_KINASE_DOM"/>
    <property type="match status" value="1"/>
</dbReference>
<reference evidence="8" key="1">
    <citation type="submission" date="2021-04" db="EMBL/GenBank/DDBJ databases">
        <title>The genome sequence of Ideonella sp. 4Y11.</title>
        <authorList>
            <person name="Liu Y."/>
        </authorList>
    </citation>
    <scope>NUCLEOTIDE SEQUENCE</scope>
    <source>
        <strain evidence="8">4Y11</strain>
    </source>
</reference>
<keyword evidence="4 5" id="KW-0067">ATP-binding</keyword>
<dbReference type="SUPFAM" id="SSF48452">
    <property type="entry name" value="TPR-like"/>
    <property type="match status" value="1"/>
</dbReference>
<keyword evidence="9" id="KW-1185">Reference proteome</keyword>
<evidence type="ECO:0000256" key="5">
    <source>
        <dbReference type="PROSITE-ProRule" id="PRU10141"/>
    </source>
</evidence>
<feature type="region of interest" description="Disordered" evidence="6">
    <location>
        <begin position="65"/>
        <end position="90"/>
    </location>
</feature>
<evidence type="ECO:0000256" key="3">
    <source>
        <dbReference type="ARBA" id="ARBA00022777"/>
    </source>
</evidence>
<dbReference type="GO" id="GO:0005524">
    <property type="term" value="F:ATP binding"/>
    <property type="evidence" value="ECO:0007669"/>
    <property type="project" value="UniProtKB-UniRule"/>
</dbReference>
<evidence type="ECO:0000259" key="7">
    <source>
        <dbReference type="PROSITE" id="PS50011"/>
    </source>
</evidence>
<keyword evidence="2 5" id="KW-0547">Nucleotide-binding</keyword>
<keyword evidence="1" id="KW-0808">Transferase</keyword>
<evidence type="ECO:0000313" key="9">
    <source>
        <dbReference type="Proteomes" id="UP000678374"/>
    </source>
</evidence>
<dbReference type="Gene3D" id="1.25.40.10">
    <property type="entry name" value="Tetratricopeptide repeat domain"/>
    <property type="match status" value="1"/>
</dbReference>
<dbReference type="PROSITE" id="PS00107">
    <property type="entry name" value="PROTEIN_KINASE_ATP"/>
    <property type="match status" value="1"/>
</dbReference>
<dbReference type="InterPro" id="IPR000719">
    <property type="entry name" value="Prot_kinase_dom"/>
</dbReference>
<dbReference type="InterPro" id="IPR011009">
    <property type="entry name" value="Kinase-like_dom_sf"/>
</dbReference>
<dbReference type="InterPro" id="IPR008271">
    <property type="entry name" value="Ser/Thr_kinase_AS"/>
</dbReference>
<dbReference type="PROSITE" id="PS00108">
    <property type="entry name" value="PROTEIN_KINASE_ST"/>
    <property type="match status" value="1"/>
</dbReference>
<dbReference type="Gene3D" id="1.10.510.10">
    <property type="entry name" value="Transferase(Phosphotransferase) domain 1"/>
    <property type="match status" value="1"/>
</dbReference>
<dbReference type="InterPro" id="IPR017441">
    <property type="entry name" value="Protein_kinase_ATP_BS"/>
</dbReference>
<dbReference type="Proteomes" id="UP000678374">
    <property type="component" value="Unassembled WGS sequence"/>
</dbReference>
<evidence type="ECO:0000313" key="8">
    <source>
        <dbReference type="EMBL" id="MBQ0959869.1"/>
    </source>
</evidence>
<dbReference type="GO" id="GO:0004674">
    <property type="term" value="F:protein serine/threonine kinase activity"/>
    <property type="evidence" value="ECO:0007669"/>
    <property type="project" value="TreeGrafter"/>
</dbReference>
<feature type="domain" description="Protein kinase" evidence="7">
    <location>
        <begin position="93"/>
        <end position="377"/>
    </location>
</feature>
<evidence type="ECO:0000256" key="4">
    <source>
        <dbReference type="ARBA" id="ARBA00022840"/>
    </source>
</evidence>
<dbReference type="Gene3D" id="3.30.200.20">
    <property type="entry name" value="Phosphorylase Kinase, domain 1"/>
    <property type="match status" value="1"/>
</dbReference>
<accession>A0A940YL56</accession>
<feature type="binding site" evidence="5">
    <location>
        <position position="124"/>
    </location>
    <ligand>
        <name>ATP</name>
        <dbReference type="ChEBI" id="CHEBI:30616"/>
    </ligand>
</feature>
<dbReference type="SMART" id="SM00220">
    <property type="entry name" value="S_TKc"/>
    <property type="match status" value="1"/>
</dbReference>
<evidence type="ECO:0000256" key="2">
    <source>
        <dbReference type="ARBA" id="ARBA00022741"/>
    </source>
</evidence>
<dbReference type="CDD" id="cd14014">
    <property type="entry name" value="STKc_PknB_like"/>
    <property type="match status" value="1"/>
</dbReference>
<comment type="caution">
    <text evidence="8">The sequence shown here is derived from an EMBL/GenBank/DDBJ whole genome shotgun (WGS) entry which is preliminary data.</text>
</comment>
<dbReference type="PANTHER" id="PTHR43289:SF34">
    <property type="entry name" value="SERINE_THREONINE-PROTEIN KINASE YBDM-RELATED"/>
    <property type="match status" value="1"/>
</dbReference>
<sequence>MSDDADPAAQAARARWRRVSAWLDEALDREDPAERAAWRAALQGPADELAELDALLAAHERAQTHPALQAPPPLGERPAPRSSRQPGDRIGPWALQALLGTGGMAEVWSACRADGAYERQVALKLPLHLPWRDDLAERLARERDLLARLDHPHIARLYDAGLDGQKPWLAMEHVQGAPLTTWCDERTRSPRGRVRIFLQVLDAVAHAHAQLVLHRDLKPGNILVDQQGQVKLLDFGIAKLLGDDDRTHDTQLTALGGRALTPDYASPEQLRGEPLSTASDVYSLGVILHELLCGELPYRLSHRSAAQVETAVLQGDTTRPSARVAAGAAGRRGLSARRLAQALRGDLDAIVLQALRTDPAQRYAGATELRADLQRWLDGQPVLAQPDSWLYRTRVFVRRHRLAVGAGSVVALALVASSVFSWNQARIAQREALRAQATRDFVLGLYKPVSWLGANPRRGGQVTARELLDLSAQQLARRPVEDAEVQFDLERTVYSLYTDVDDAAGREASALRLVDHARHRFGPDSPPLAEALVLLADARLARALDRAAATLREADLVLARLTAPAPGLIAQRDLIQASLLEHAQPADAFALFEQVAARLQGQSVDPRLLLRALVGRARTATLVQRDPQQLLHHHEDVLALFDREPDLPPLTRTEAEAGLADAESRLGHLRRAQALYEAAHARSQDLLGPLHVDTLQTGYRLGLTLSLAGQPRAALSLLERLRAQALQAKGAGDGYTLPSIEMERGHALALMGRMDEANAAYQAAWDGIGRLVGPQPNVWRALWRLRAAPLLAEGGRAAQAVAVLDQAQAEAEQVGMPEHLRKVLVRSRALMAVLVPTGSAAQTDERLAAWREQIESSAAQQPATLLARDRASLALWQARAAWQQGRLAEAREALSRARAQIDESVLREFGGASSGMAAVLEAELLRTEGQRGAACERAAEARRWLAQAAPGGLHDRQAAALLADCGHAALR</sequence>
<dbReference type="RefSeq" id="WP_210802544.1">
    <property type="nucleotide sequence ID" value="NZ_JAGQDE010000010.1"/>
</dbReference>
<dbReference type="InterPro" id="IPR011990">
    <property type="entry name" value="TPR-like_helical_dom_sf"/>
</dbReference>
<dbReference type="SUPFAM" id="SSF56112">
    <property type="entry name" value="Protein kinase-like (PK-like)"/>
    <property type="match status" value="1"/>
</dbReference>
<keyword evidence="3 8" id="KW-0418">Kinase</keyword>
<dbReference type="AlphaFoldDB" id="A0A940YL56"/>